<accession>A0ACC1YHI5</accession>
<evidence type="ECO:0000313" key="1">
    <source>
        <dbReference type="EMBL" id="KAJ4723140.1"/>
    </source>
</evidence>
<protein>
    <submittedName>
        <fullName evidence="1">Ketose-bisphosphate aldolase class-II family protein</fullName>
    </submittedName>
</protein>
<sequence length="180" mass="19899">MLLARETWDLVTFLQRVELPPQTSKALEAKHAQVVGQALAGVPLWEPGLESRHPGVPYIVFLKKENTLLEHIFNVYNMEGVEGVVVAAEEECRPVILQDEEFVDETRIDALAVCIGNVHGKYPSSGPNFGLDLLKELQALCSKKGVFLFLVLYGASSLSMELIKINLFILGLLLTGLQVK</sequence>
<dbReference type="Proteomes" id="UP001164539">
    <property type="component" value="Chromosome 3"/>
</dbReference>
<name>A0ACC1YHI5_MELAZ</name>
<keyword evidence="2" id="KW-1185">Reference proteome</keyword>
<dbReference type="EMBL" id="CM051396">
    <property type="protein sequence ID" value="KAJ4723140.1"/>
    <property type="molecule type" value="Genomic_DNA"/>
</dbReference>
<gene>
    <name evidence="1" type="ORF">OWV82_006549</name>
</gene>
<comment type="caution">
    <text evidence="1">The sequence shown here is derived from an EMBL/GenBank/DDBJ whole genome shotgun (WGS) entry which is preliminary data.</text>
</comment>
<reference evidence="1 2" key="1">
    <citation type="journal article" date="2023" name="Science">
        <title>Complex scaffold remodeling in plant triterpene biosynthesis.</title>
        <authorList>
            <person name="De La Pena R."/>
            <person name="Hodgson H."/>
            <person name="Liu J.C."/>
            <person name="Stephenson M.J."/>
            <person name="Martin A.C."/>
            <person name="Owen C."/>
            <person name="Harkess A."/>
            <person name="Leebens-Mack J."/>
            <person name="Jimenez L.E."/>
            <person name="Osbourn A."/>
            <person name="Sattely E.S."/>
        </authorList>
    </citation>
    <scope>NUCLEOTIDE SEQUENCE [LARGE SCALE GENOMIC DNA]</scope>
    <source>
        <strain evidence="2">cv. JPN11</strain>
        <tissue evidence="1">Leaf</tissue>
    </source>
</reference>
<evidence type="ECO:0000313" key="2">
    <source>
        <dbReference type="Proteomes" id="UP001164539"/>
    </source>
</evidence>
<proteinExistence type="predicted"/>
<organism evidence="1 2">
    <name type="scientific">Melia azedarach</name>
    <name type="common">Chinaberry tree</name>
    <dbReference type="NCBI Taxonomy" id="155640"/>
    <lineage>
        <taxon>Eukaryota</taxon>
        <taxon>Viridiplantae</taxon>
        <taxon>Streptophyta</taxon>
        <taxon>Embryophyta</taxon>
        <taxon>Tracheophyta</taxon>
        <taxon>Spermatophyta</taxon>
        <taxon>Magnoliopsida</taxon>
        <taxon>eudicotyledons</taxon>
        <taxon>Gunneridae</taxon>
        <taxon>Pentapetalae</taxon>
        <taxon>rosids</taxon>
        <taxon>malvids</taxon>
        <taxon>Sapindales</taxon>
        <taxon>Meliaceae</taxon>
        <taxon>Melia</taxon>
    </lineage>
</organism>